<evidence type="ECO:0000256" key="1">
    <source>
        <dbReference type="ARBA" id="ARBA00023284"/>
    </source>
</evidence>
<name>A0ABQ1V916_9BACT</name>
<evidence type="ECO:0000256" key="2">
    <source>
        <dbReference type="SAM" id="Phobius"/>
    </source>
</evidence>
<proteinExistence type="predicted"/>
<dbReference type="PANTHER" id="PTHR42852">
    <property type="entry name" value="THIOL:DISULFIDE INTERCHANGE PROTEIN DSBE"/>
    <property type="match status" value="1"/>
</dbReference>
<keyword evidence="1" id="KW-0676">Redox-active center</keyword>
<protein>
    <recommendedName>
        <fullName evidence="3">Thioredoxin domain-containing protein</fullName>
    </recommendedName>
</protein>
<dbReference type="Proteomes" id="UP000647339">
    <property type="component" value="Unassembled WGS sequence"/>
</dbReference>
<dbReference type="Gene3D" id="3.40.30.10">
    <property type="entry name" value="Glutaredoxin"/>
    <property type="match status" value="1"/>
</dbReference>
<accession>A0ABQ1V916</accession>
<dbReference type="Pfam" id="PF00578">
    <property type="entry name" value="AhpC-TSA"/>
    <property type="match status" value="1"/>
</dbReference>
<feature type="domain" description="Thioredoxin" evidence="3">
    <location>
        <begin position="123"/>
        <end position="261"/>
    </location>
</feature>
<dbReference type="InterPro" id="IPR000866">
    <property type="entry name" value="AhpC/TSA"/>
</dbReference>
<feature type="transmembrane region" description="Helical" evidence="2">
    <location>
        <begin position="94"/>
        <end position="114"/>
    </location>
</feature>
<dbReference type="InterPro" id="IPR050553">
    <property type="entry name" value="Thioredoxin_ResA/DsbE_sf"/>
</dbReference>
<dbReference type="SUPFAM" id="SSF52833">
    <property type="entry name" value="Thioredoxin-like"/>
    <property type="match status" value="1"/>
</dbReference>
<dbReference type="InterPro" id="IPR017937">
    <property type="entry name" value="Thioredoxin_CS"/>
</dbReference>
<dbReference type="InterPro" id="IPR036249">
    <property type="entry name" value="Thioredoxin-like_sf"/>
</dbReference>
<gene>
    <name evidence="4" type="ORF">GCM10011339_37010</name>
</gene>
<dbReference type="PANTHER" id="PTHR42852:SF13">
    <property type="entry name" value="PROTEIN DIPZ"/>
    <property type="match status" value="1"/>
</dbReference>
<dbReference type="InterPro" id="IPR013766">
    <property type="entry name" value="Thioredoxin_domain"/>
</dbReference>
<keyword evidence="2" id="KW-0472">Membrane</keyword>
<sequence>MSRDYNLWGFGALLGFILIFSIDALCIKKLTKLFPSKWVIYASLFAVIFYAFANLPSLKFAMKVFPTILSLALGVLAAAVFATDQIKNRYRYTFLLFLFPFVLNLNLYDTWVHYIEFGNTSGQVTDEISVDFKVTDQEGRSITNGDLKGKIVLMDFWFIGCAPCWKKFPELQQLHEQYQHQPEVAIYAVNRPMSSDHPGQAFESIRKKGYDFKVLQGTQKVMDDFGVYVYPTVVVINKEGNMVFMGQLDKAKDVVEALLQK</sequence>
<reference evidence="5" key="1">
    <citation type="journal article" date="2019" name="Int. J. Syst. Evol. Microbiol.">
        <title>The Global Catalogue of Microorganisms (GCM) 10K type strain sequencing project: providing services to taxonomists for standard genome sequencing and annotation.</title>
        <authorList>
            <consortium name="The Broad Institute Genomics Platform"/>
            <consortium name="The Broad Institute Genome Sequencing Center for Infectious Disease"/>
            <person name="Wu L."/>
            <person name="Ma J."/>
        </authorList>
    </citation>
    <scope>NUCLEOTIDE SEQUENCE [LARGE SCALE GENOMIC DNA]</scope>
    <source>
        <strain evidence="5">CGMCC 1.15407</strain>
    </source>
</reference>
<keyword evidence="2" id="KW-1133">Transmembrane helix</keyword>
<feature type="transmembrane region" description="Helical" evidence="2">
    <location>
        <begin position="6"/>
        <end position="26"/>
    </location>
</feature>
<dbReference type="PROSITE" id="PS00194">
    <property type="entry name" value="THIOREDOXIN_1"/>
    <property type="match status" value="1"/>
</dbReference>
<comment type="caution">
    <text evidence="4">The sequence shown here is derived from an EMBL/GenBank/DDBJ whole genome shotgun (WGS) entry which is preliminary data.</text>
</comment>
<keyword evidence="5" id="KW-1185">Reference proteome</keyword>
<feature type="transmembrane region" description="Helical" evidence="2">
    <location>
        <begin position="38"/>
        <end position="58"/>
    </location>
</feature>
<keyword evidence="2" id="KW-0812">Transmembrane</keyword>
<organism evidence="4 5">
    <name type="scientific">Echinicola rosea</name>
    <dbReference type="NCBI Taxonomy" id="1807691"/>
    <lineage>
        <taxon>Bacteria</taxon>
        <taxon>Pseudomonadati</taxon>
        <taxon>Bacteroidota</taxon>
        <taxon>Cytophagia</taxon>
        <taxon>Cytophagales</taxon>
        <taxon>Cyclobacteriaceae</taxon>
        <taxon>Echinicola</taxon>
    </lineage>
</organism>
<evidence type="ECO:0000259" key="3">
    <source>
        <dbReference type="PROSITE" id="PS51352"/>
    </source>
</evidence>
<dbReference type="EMBL" id="BMIU01000022">
    <property type="protein sequence ID" value="GGF45156.1"/>
    <property type="molecule type" value="Genomic_DNA"/>
</dbReference>
<evidence type="ECO:0000313" key="5">
    <source>
        <dbReference type="Proteomes" id="UP000647339"/>
    </source>
</evidence>
<feature type="transmembrane region" description="Helical" evidence="2">
    <location>
        <begin position="64"/>
        <end position="82"/>
    </location>
</feature>
<dbReference type="PROSITE" id="PS51352">
    <property type="entry name" value="THIOREDOXIN_2"/>
    <property type="match status" value="1"/>
</dbReference>
<dbReference type="CDD" id="cd02966">
    <property type="entry name" value="TlpA_like_family"/>
    <property type="match status" value="1"/>
</dbReference>
<evidence type="ECO:0000313" key="4">
    <source>
        <dbReference type="EMBL" id="GGF45156.1"/>
    </source>
</evidence>